<evidence type="ECO:0000313" key="3">
    <source>
        <dbReference type="Proteomes" id="UP000199501"/>
    </source>
</evidence>
<dbReference type="SUPFAM" id="SSF53756">
    <property type="entry name" value="UDP-Glycosyltransferase/glycogen phosphorylase"/>
    <property type="match status" value="1"/>
</dbReference>
<dbReference type="Gene3D" id="3.40.50.12580">
    <property type="match status" value="1"/>
</dbReference>
<evidence type="ECO:0000313" key="2">
    <source>
        <dbReference type="EMBL" id="SDD37758.1"/>
    </source>
</evidence>
<sequence length="560" mass="60818">MVVENVGNREPGTGNREPGTGNREPGTGNREPGTGNREPWHTIQPLRHVLIVVRSPAALDRLEDIAPLLLRDRRLEVWFTIAPGSRFSGGLSKRLSDAGALLLSWENVDQRRFDLIVAASENSDFARLRGPIVLLPHGAGYHRHSPHDRQWPSGLSKTALIQNDHVLPTTIVVADADQLDVMRSVDPRLPAHALVAGDPCLDRLRASRPHRELHRRAYQADGRHLVLLCSTWGPNSLYGHRPDFAERLVTHLPADEYRVVLTLHPNIWELHGPLQVNAWLRPAVTAGLVVVPPTRDWRPALLAADLVVSDHGSLTFYAAALGLPTLIAADGADEVVAHSPMADLIARLPRLTDADRTEIARALRAPDATPHRPPTLDVLIGHLYSLLGLPDDSDAPVPPAVPVPDTEVPAPPHFQIKVIAARRHGDSAEITLERTTARWRADGSFLTAAEHCADLALLERAGAIYAEHPHARADTAAARARNLRETFPGARVALVSIDETRVAVAVDNGTSVARTTAPVSATAAALHWWSTIPLPERPTTIHVRAGTVTGVVTTDADPMA</sequence>
<dbReference type="AlphaFoldDB" id="A0A1G6U8T1"/>
<reference evidence="3" key="1">
    <citation type="submission" date="2016-10" db="EMBL/GenBank/DDBJ databases">
        <authorList>
            <person name="Varghese N."/>
            <person name="Submissions S."/>
        </authorList>
    </citation>
    <scope>NUCLEOTIDE SEQUENCE [LARGE SCALE GENOMIC DNA]</scope>
    <source>
        <strain evidence="3">IBRC-M 10403</strain>
    </source>
</reference>
<keyword evidence="3" id="KW-1185">Reference proteome</keyword>
<evidence type="ECO:0000256" key="1">
    <source>
        <dbReference type="SAM" id="MobiDB-lite"/>
    </source>
</evidence>
<accession>A0A1G6U8T1</accession>
<name>A0A1G6U8T1_9PSEU</name>
<dbReference type="STRING" id="1271860.SAMN05216174_110166"/>
<proteinExistence type="predicted"/>
<protein>
    <recommendedName>
        <fullName evidence="4">CDP-Glycerol:Poly(Glycerophosphate) glycerophosphotransferase</fullName>
    </recommendedName>
</protein>
<organism evidence="2 3">
    <name type="scientific">Actinokineospora iranica</name>
    <dbReference type="NCBI Taxonomy" id="1271860"/>
    <lineage>
        <taxon>Bacteria</taxon>
        <taxon>Bacillati</taxon>
        <taxon>Actinomycetota</taxon>
        <taxon>Actinomycetes</taxon>
        <taxon>Pseudonocardiales</taxon>
        <taxon>Pseudonocardiaceae</taxon>
        <taxon>Actinokineospora</taxon>
    </lineage>
</organism>
<evidence type="ECO:0008006" key="4">
    <source>
        <dbReference type="Google" id="ProtNLM"/>
    </source>
</evidence>
<feature type="region of interest" description="Disordered" evidence="1">
    <location>
        <begin position="1"/>
        <end position="40"/>
    </location>
</feature>
<gene>
    <name evidence="2" type="ORF">SAMN05216174_110166</name>
</gene>
<dbReference type="EMBL" id="FMZZ01000010">
    <property type="protein sequence ID" value="SDD37758.1"/>
    <property type="molecule type" value="Genomic_DNA"/>
</dbReference>
<dbReference type="Proteomes" id="UP000199501">
    <property type="component" value="Unassembled WGS sequence"/>
</dbReference>
<dbReference type="InterPro" id="IPR043148">
    <property type="entry name" value="TagF_C"/>
</dbReference>